<evidence type="ECO:0000313" key="2">
    <source>
        <dbReference type="EMBL" id="OMO60270.1"/>
    </source>
</evidence>
<dbReference type="EMBL" id="AWUE01021923">
    <property type="protein sequence ID" value="OMO60270.1"/>
    <property type="molecule type" value="Genomic_DNA"/>
</dbReference>
<comment type="caution">
    <text evidence="2">The sequence shown here is derived from an EMBL/GenBank/DDBJ whole genome shotgun (WGS) entry which is preliminary data.</text>
</comment>
<feature type="region of interest" description="Disordered" evidence="1">
    <location>
        <begin position="184"/>
        <end position="245"/>
    </location>
</feature>
<feature type="compositionally biased region" description="Basic and acidic residues" evidence="1">
    <location>
        <begin position="52"/>
        <end position="61"/>
    </location>
</feature>
<feature type="compositionally biased region" description="Polar residues" evidence="1">
    <location>
        <begin position="204"/>
        <end position="217"/>
    </location>
</feature>
<sequence length="273" mass="29946">MVKESQKEKKNNKAEGSQKEAIPKAKNKGKGIAAESSSPQKKSAPKTSQKNSKYEVPDNNFRDGWHKLRFGTVVTALGEITNTKMKEHKDMQVIYSPLSDITQTRFVQTTAKDSQIAQAIENITNGLAVVNANMIQMQKSNLQYHRNSLKILNVMADHMLGRTFSFDNLDDPDQVKKASPVLKPKKKVTKKASTANIEEPMHATESNVASEHLQVSPSVPKKRSRTKHPNVEENSEAIPAAASKPAKALGTKIANGISVYTLEIDLADSASNA</sequence>
<reference evidence="3" key="1">
    <citation type="submission" date="2013-09" db="EMBL/GenBank/DDBJ databases">
        <title>Corchorus olitorius genome sequencing.</title>
        <authorList>
            <person name="Alam M."/>
            <person name="Haque M.S."/>
            <person name="Islam M.S."/>
            <person name="Emdad E.M."/>
            <person name="Islam M.M."/>
            <person name="Ahmed B."/>
            <person name="Halim A."/>
            <person name="Hossen Q.M.M."/>
            <person name="Hossain M.Z."/>
            <person name="Ahmed R."/>
            <person name="Khan M.M."/>
            <person name="Islam R."/>
            <person name="Rashid M.M."/>
            <person name="Khan S.A."/>
            <person name="Rahman M.S."/>
            <person name="Alam M."/>
            <person name="Yahiya A.S."/>
            <person name="Khan M.S."/>
            <person name="Azam M.S."/>
            <person name="Haque T."/>
            <person name="Lashkar M.Z.H."/>
            <person name="Akhand A.I."/>
            <person name="Morshed G."/>
            <person name="Roy S."/>
            <person name="Uddin K.S."/>
            <person name="Rabeya T."/>
            <person name="Hossain A.S."/>
            <person name="Chowdhury A."/>
            <person name="Snigdha A.R."/>
            <person name="Mortoza M.S."/>
            <person name="Matin S.A."/>
            <person name="Hoque S.M.E."/>
            <person name="Islam M.K."/>
            <person name="Roy D.K."/>
            <person name="Haider R."/>
            <person name="Moosa M.M."/>
            <person name="Elias S.M."/>
            <person name="Hasan A.M."/>
            <person name="Jahan S."/>
            <person name="Shafiuddin M."/>
            <person name="Mahmood N."/>
            <person name="Shommy N.S."/>
        </authorList>
    </citation>
    <scope>NUCLEOTIDE SEQUENCE [LARGE SCALE GENOMIC DNA]</scope>
    <source>
        <strain evidence="3">cv. O-4</strain>
    </source>
</reference>
<keyword evidence="3" id="KW-1185">Reference proteome</keyword>
<dbReference type="Proteomes" id="UP000187203">
    <property type="component" value="Unassembled WGS sequence"/>
</dbReference>
<protein>
    <submittedName>
        <fullName evidence="2">Uncharacterized protein</fullName>
    </submittedName>
</protein>
<dbReference type="AlphaFoldDB" id="A0A1R3GQK2"/>
<name>A0A1R3GQK2_9ROSI</name>
<gene>
    <name evidence="2" type="ORF">COLO4_33879</name>
</gene>
<evidence type="ECO:0000313" key="3">
    <source>
        <dbReference type="Proteomes" id="UP000187203"/>
    </source>
</evidence>
<feature type="compositionally biased region" description="Polar residues" evidence="1">
    <location>
        <begin position="35"/>
        <end position="51"/>
    </location>
</feature>
<feature type="region of interest" description="Disordered" evidence="1">
    <location>
        <begin position="1"/>
        <end position="61"/>
    </location>
</feature>
<evidence type="ECO:0000256" key="1">
    <source>
        <dbReference type="SAM" id="MobiDB-lite"/>
    </source>
</evidence>
<organism evidence="2 3">
    <name type="scientific">Corchorus olitorius</name>
    <dbReference type="NCBI Taxonomy" id="93759"/>
    <lineage>
        <taxon>Eukaryota</taxon>
        <taxon>Viridiplantae</taxon>
        <taxon>Streptophyta</taxon>
        <taxon>Embryophyta</taxon>
        <taxon>Tracheophyta</taxon>
        <taxon>Spermatophyta</taxon>
        <taxon>Magnoliopsida</taxon>
        <taxon>eudicotyledons</taxon>
        <taxon>Gunneridae</taxon>
        <taxon>Pentapetalae</taxon>
        <taxon>rosids</taxon>
        <taxon>malvids</taxon>
        <taxon>Malvales</taxon>
        <taxon>Malvaceae</taxon>
        <taxon>Grewioideae</taxon>
        <taxon>Apeibeae</taxon>
        <taxon>Corchorus</taxon>
    </lineage>
</organism>
<feature type="compositionally biased region" description="Basic and acidic residues" evidence="1">
    <location>
        <begin position="1"/>
        <end position="23"/>
    </location>
</feature>
<proteinExistence type="predicted"/>
<accession>A0A1R3GQK2</accession>